<name>A0ABT0TXD2_9BACT</name>
<keyword evidence="1" id="KW-1133">Transmembrane helix</keyword>
<dbReference type="RefSeq" id="WP_250926943.1">
    <property type="nucleotide sequence ID" value="NZ_JAMQBK010000006.1"/>
</dbReference>
<evidence type="ECO:0000313" key="3">
    <source>
        <dbReference type="Proteomes" id="UP001202961"/>
    </source>
</evidence>
<sequence>MGPLRGLWRDTWYVWLGYLTMLLALSIFLSWFFLLALPALSVAFCYFAYIRYDENAQEKSEF</sequence>
<keyword evidence="1" id="KW-0472">Membrane</keyword>
<dbReference type="EMBL" id="JAMQBK010000006">
    <property type="protein sequence ID" value="MCM2369272.1"/>
    <property type="molecule type" value="Genomic_DNA"/>
</dbReference>
<feature type="transmembrane region" description="Helical" evidence="1">
    <location>
        <begin position="20"/>
        <end position="49"/>
    </location>
</feature>
<protein>
    <recommendedName>
        <fullName evidence="4">Transmembrane protein</fullName>
    </recommendedName>
</protein>
<evidence type="ECO:0000313" key="2">
    <source>
        <dbReference type="EMBL" id="MCM2369272.1"/>
    </source>
</evidence>
<evidence type="ECO:0000256" key="1">
    <source>
        <dbReference type="SAM" id="Phobius"/>
    </source>
</evidence>
<organism evidence="2 3">
    <name type="scientific">Aporhodopirellula aestuarii</name>
    <dbReference type="NCBI Taxonomy" id="2950107"/>
    <lineage>
        <taxon>Bacteria</taxon>
        <taxon>Pseudomonadati</taxon>
        <taxon>Planctomycetota</taxon>
        <taxon>Planctomycetia</taxon>
        <taxon>Pirellulales</taxon>
        <taxon>Pirellulaceae</taxon>
        <taxon>Aporhodopirellula</taxon>
    </lineage>
</organism>
<evidence type="ECO:0008006" key="4">
    <source>
        <dbReference type="Google" id="ProtNLM"/>
    </source>
</evidence>
<accession>A0ABT0TXD2</accession>
<keyword evidence="3" id="KW-1185">Reference proteome</keyword>
<dbReference type="Proteomes" id="UP001202961">
    <property type="component" value="Unassembled WGS sequence"/>
</dbReference>
<proteinExistence type="predicted"/>
<keyword evidence="1" id="KW-0812">Transmembrane</keyword>
<comment type="caution">
    <text evidence="2">The sequence shown here is derived from an EMBL/GenBank/DDBJ whole genome shotgun (WGS) entry which is preliminary data.</text>
</comment>
<gene>
    <name evidence="2" type="ORF">NB063_01425</name>
</gene>
<reference evidence="2 3" key="1">
    <citation type="journal article" date="2022" name="Syst. Appl. Microbiol.">
        <title>Rhodopirellula aestuarii sp. nov., a novel member of the genus Rhodopirellula isolated from brackish sediments collected in the Tagus River estuary, Portugal.</title>
        <authorList>
            <person name="Vitorino I.R."/>
            <person name="Klimek D."/>
            <person name="Calusinska M."/>
            <person name="Lobo-da-Cunha A."/>
            <person name="Vasconcelos V."/>
            <person name="Lage O.M."/>
        </authorList>
    </citation>
    <scope>NUCLEOTIDE SEQUENCE [LARGE SCALE GENOMIC DNA]</scope>
    <source>
        <strain evidence="2 3">ICT_H3.1</strain>
    </source>
</reference>